<feature type="active site" description="N6-AMP-lysine intermediate" evidence="10">
    <location>
        <position position="141"/>
    </location>
</feature>
<evidence type="ECO:0000313" key="13">
    <source>
        <dbReference type="EMBL" id="MFD1836135.1"/>
    </source>
</evidence>
<accession>A0ABW4Q161</accession>
<dbReference type="InterPro" id="IPR004149">
    <property type="entry name" value="Znf_DNAligase_C4"/>
</dbReference>
<dbReference type="SMART" id="SM00292">
    <property type="entry name" value="BRCT"/>
    <property type="match status" value="1"/>
</dbReference>
<dbReference type="PROSITE" id="PS01055">
    <property type="entry name" value="DNA_LIGASE_N1"/>
    <property type="match status" value="1"/>
</dbReference>
<dbReference type="InterPro" id="IPR001357">
    <property type="entry name" value="BRCT_dom"/>
</dbReference>
<comment type="caution">
    <text evidence="13">The sequence shown here is derived from an EMBL/GenBank/DDBJ whole genome shotgun (WGS) entry which is preliminary data.</text>
</comment>
<evidence type="ECO:0000256" key="9">
    <source>
        <dbReference type="ARBA" id="ARBA00034005"/>
    </source>
</evidence>
<keyword evidence="4 10" id="KW-0227">DNA damage</keyword>
<comment type="function">
    <text evidence="10">DNA ligase that catalyzes the formation of phosphodiester linkages between 5'-phosphoryl and 3'-hydroxyl groups in double-stranded DNA using NAD as a coenzyme and as the energy source for the reaction. It is essential for DNA replication and repair of damaged DNA.</text>
</comment>
<feature type="binding site" evidence="10">
    <location>
        <position position="500"/>
    </location>
    <ligand>
        <name>Zn(2+)</name>
        <dbReference type="ChEBI" id="CHEBI:29105"/>
    </ligand>
</feature>
<evidence type="ECO:0000259" key="12">
    <source>
        <dbReference type="PROSITE" id="PS50172"/>
    </source>
</evidence>
<keyword evidence="8 10" id="KW-0234">DNA repair</keyword>
<dbReference type="SUPFAM" id="SSF56091">
    <property type="entry name" value="DNA ligase/mRNA capping enzyme, catalytic domain"/>
    <property type="match status" value="2"/>
</dbReference>
<dbReference type="InterPro" id="IPR036420">
    <property type="entry name" value="BRCT_dom_sf"/>
</dbReference>
<feature type="binding site" evidence="10">
    <location>
        <position position="475"/>
    </location>
    <ligand>
        <name>Zn(2+)</name>
        <dbReference type="ChEBI" id="CHEBI:29105"/>
    </ligand>
</feature>
<dbReference type="SUPFAM" id="SSF50249">
    <property type="entry name" value="Nucleic acid-binding proteins"/>
    <property type="match status" value="1"/>
</dbReference>
<evidence type="ECO:0000256" key="8">
    <source>
        <dbReference type="ARBA" id="ARBA00023204"/>
    </source>
</evidence>
<dbReference type="Gene3D" id="3.40.50.10190">
    <property type="entry name" value="BRCT domain"/>
    <property type="match status" value="1"/>
</dbReference>
<feature type="binding site" evidence="10">
    <location>
        <position position="478"/>
    </location>
    <ligand>
        <name>Zn(2+)</name>
        <dbReference type="ChEBI" id="CHEBI:29105"/>
    </ligand>
</feature>
<dbReference type="InterPro" id="IPR010994">
    <property type="entry name" value="RuvA_2-like"/>
</dbReference>
<dbReference type="SUPFAM" id="SSF47781">
    <property type="entry name" value="RuvA domain 2-like"/>
    <property type="match status" value="2"/>
</dbReference>
<dbReference type="Gene3D" id="1.10.150.20">
    <property type="entry name" value="5' to 3' exonuclease, C-terminal subdomain"/>
    <property type="match status" value="2"/>
</dbReference>
<evidence type="ECO:0000256" key="1">
    <source>
        <dbReference type="ARBA" id="ARBA00022598"/>
    </source>
</evidence>
<dbReference type="InterPro" id="IPR013840">
    <property type="entry name" value="DNAligase_N"/>
</dbReference>
<dbReference type="RefSeq" id="WP_377827315.1">
    <property type="nucleotide sequence ID" value="NZ_BAAAIS010000003.1"/>
</dbReference>
<dbReference type="EMBL" id="JBHUFL010000003">
    <property type="protein sequence ID" value="MFD1836135.1"/>
    <property type="molecule type" value="Genomic_DNA"/>
</dbReference>
<dbReference type="Proteomes" id="UP001597280">
    <property type="component" value="Unassembled WGS sequence"/>
</dbReference>
<dbReference type="Gene3D" id="3.30.470.30">
    <property type="entry name" value="DNA ligase/mRNA capping enzyme"/>
    <property type="match status" value="1"/>
</dbReference>
<dbReference type="HAMAP" id="MF_01588">
    <property type="entry name" value="DNA_ligase_A"/>
    <property type="match status" value="1"/>
</dbReference>
<feature type="domain" description="BRCT" evidence="12">
    <location>
        <begin position="764"/>
        <end position="833"/>
    </location>
</feature>
<keyword evidence="1 10" id="KW-0436">Ligase</keyword>
<evidence type="ECO:0000256" key="2">
    <source>
        <dbReference type="ARBA" id="ARBA00022705"/>
    </source>
</evidence>
<dbReference type="PROSITE" id="PS50172">
    <property type="entry name" value="BRCT"/>
    <property type="match status" value="1"/>
</dbReference>
<dbReference type="Pfam" id="PF03120">
    <property type="entry name" value="OB_DNA_ligase"/>
    <property type="match status" value="1"/>
</dbReference>
<dbReference type="InterPro" id="IPR041663">
    <property type="entry name" value="DisA/LigA_HHH"/>
</dbReference>
<evidence type="ECO:0000256" key="5">
    <source>
        <dbReference type="ARBA" id="ARBA00022833"/>
    </source>
</evidence>
<reference evidence="14" key="1">
    <citation type="journal article" date="2019" name="Int. J. Syst. Evol. Microbiol.">
        <title>The Global Catalogue of Microorganisms (GCM) 10K type strain sequencing project: providing services to taxonomists for standard genome sequencing and annotation.</title>
        <authorList>
            <consortium name="The Broad Institute Genomics Platform"/>
            <consortium name="The Broad Institute Genome Sequencing Center for Infectious Disease"/>
            <person name="Wu L."/>
            <person name="Ma J."/>
        </authorList>
    </citation>
    <scope>NUCLEOTIDE SEQUENCE [LARGE SCALE GENOMIC DNA]</scope>
    <source>
        <strain evidence="14">JCM 11650</strain>
    </source>
</reference>
<dbReference type="Gene3D" id="1.10.287.610">
    <property type="entry name" value="Helix hairpin bin"/>
    <property type="match status" value="1"/>
</dbReference>
<dbReference type="CDD" id="cd00114">
    <property type="entry name" value="LIGANc"/>
    <property type="match status" value="1"/>
</dbReference>
<dbReference type="EC" id="6.5.1.2" evidence="10"/>
<feature type="region of interest" description="Disordered" evidence="11">
    <location>
        <begin position="842"/>
        <end position="866"/>
    </location>
</feature>
<keyword evidence="3 10" id="KW-0479">Metal-binding</keyword>
<evidence type="ECO:0000256" key="4">
    <source>
        <dbReference type="ARBA" id="ARBA00022763"/>
    </source>
</evidence>
<feature type="binding site" evidence="10">
    <location>
        <position position="357"/>
    </location>
    <ligand>
        <name>NAD(+)</name>
        <dbReference type="ChEBI" id="CHEBI:57540"/>
    </ligand>
</feature>
<keyword evidence="10" id="KW-0464">Manganese</keyword>
<comment type="similarity">
    <text evidence="10">Belongs to the NAD-dependent DNA ligase family. LigA subfamily.</text>
</comment>
<dbReference type="InterPro" id="IPR001679">
    <property type="entry name" value="DNA_ligase"/>
</dbReference>
<organism evidence="13 14">
    <name type="scientific">Brachybacterium rhamnosum</name>
    <dbReference type="NCBI Taxonomy" id="173361"/>
    <lineage>
        <taxon>Bacteria</taxon>
        <taxon>Bacillati</taxon>
        <taxon>Actinomycetota</taxon>
        <taxon>Actinomycetes</taxon>
        <taxon>Micrococcales</taxon>
        <taxon>Dermabacteraceae</taxon>
        <taxon>Brachybacterium</taxon>
    </lineage>
</organism>
<dbReference type="SUPFAM" id="SSF52113">
    <property type="entry name" value="BRCT domain"/>
    <property type="match status" value="1"/>
</dbReference>
<evidence type="ECO:0000313" key="14">
    <source>
        <dbReference type="Proteomes" id="UP001597280"/>
    </source>
</evidence>
<feature type="compositionally biased region" description="Acidic residues" evidence="11">
    <location>
        <begin position="851"/>
        <end position="866"/>
    </location>
</feature>
<dbReference type="InterPro" id="IPR033136">
    <property type="entry name" value="DNA_ligase_CS"/>
</dbReference>
<dbReference type="Pfam" id="PF12826">
    <property type="entry name" value="HHH_2"/>
    <property type="match status" value="1"/>
</dbReference>
<keyword evidence="14" id="KW-1185">Reference proteome</keyword>
<feature type="binding site" evidence="10">
    <location>
        <position position="494"/>
    </location>
    <ligand>
        <name>Zn(2+)</name>
        <dbReference type="ChEBI" id="CHEBI:29105"/>
    </ligand>
</feature>
<proteinExistence type="inferred from homology"/>
<comment type="cofactor">
    <cofactor evidence="10">
        <name>Mg(2+)</name>
        <dbReference type="ChEBI" id="CHEBI:18420"/>
    </cofactor>
    <cofactor evidence="10">
        <name>Mn(2+)</name>
        <dbReference type="ChEBI" id="CHEBI:29035"/>
    </cofactor>
</comment>
<comment type="catalytic activity">
    <reaction evidence="9 10">
        <text>NAD(+) + (deoxyribonucleotide)n-3'-hydroxyl + 5'-phospho-(deoxyribonucleotide)m = (deoxyribonucleotide)n+m + AMP + beta-nicotinamide D-nucleotide.</text>
        <dbReference type="EC" id="6.5.1.2"/>
    </reaction>
</comment>
<dbReference type="Pfam" id="PF00533">
    <property type="entry name" value="BRCT"/>
    <property type="match status" value="1"/>
</dbReference>
<feature type="binding site" evidence="10">
    <location>
        <position position="199"/>
    </location>
    <ligand>
        <name>NAD(+)</name>
        <dbReference type="ChEBI" id="CHEBI:57540"/>
    </ligand>
</feature>
<dbReference type="InterPro" id="IPR012340">
    <property type="entry name" value="NA-bd_OB-fold"/>
</dbReference>
<protein>
    <recommendedName>
        <fullName evidence="10">DNA ligase</fullName>
        <ecNumber evidence="10">6.5.1.2</ecNumber>
    </recommendedName>
    <alternativeName>
        <fullName evidence="10">Polydeoxyribonucleotide synthase [NAD(+)]</fullName>
    </alternativeName>
</protein>
<keyword evidence="7 10" id="KW-0520">NAD</keyword>
<dbReference type="InterPro" id="IPR004150">
    <property type="entry name" value="NAD_DNA_ligase_OB"/>
</dbReference>
<feature type="compositionally biased region" description="Basic and acidic residues" evidence="11">
    <location>
        <begin position="7"/>
        <end position="34"/>
    </location>
</feature>
<gene>
    <name evidence="10" type="primary">ligA</name>
    <name evidence="13" type="ORF">ACFSDA_13780</name>
</gene>
<dbReference type="InterPro" id="IPR013839">
    <property type="entry name" value="DNAligase_adenylation"/>
</dbReference>
<dbReference type="SMART" id="SM00532">
    <property type="entry name" value="LIGANc"/>
    <property type="match status" value="1"/>
</dbReference>
<dbReference type="CDD" id="cd17748">
    <property type="entry name" value="BRCT_DNA_ligase_like"/>
    <property type="match status" value="1"/>
</dbReference>
<feature type="binding site" evidence="10">
    <location>
        <begin position="60"/>
        <end position="64"/>
    </location>
    <ligand>
        <name>NAD(+)</name>
        <dbReference type="ChEBI" id="CHEBI:57540"/>
    </ligand>
</feature>
<feature type="region of interest" description="Disordered" evidence="11">
    <location>
        <begin position="1"/>
        <end position="34"/>
    </location>
</feature>
<feature type="binding site" evidence="10">
    <location>
        <begin position="109"/>
        <end position="110"/>
    </location>
    <ligand>
        <name>NAD(+)</name>
        <dbReference type="ChEBI" id="CHEBI:57540"/>
    </ligand>
</feature>
<keyword evidence="2 10" id="KW-0235">DNA replication</keyword>
<evidence type="ECO:0000256" key="7">
    <source>
        <dbReference type="ARBA" id="ARBA00023027"/>
    </source>
</evidence>
<sequence length="866" mass="95067">MTGVTHENPRTDAELDPRDPEDGGHDARTRDAQERIAELTARIEQARAEYYEHDAPTLTDGEYDALEKELRALEEENPQLAKEDSPTRTVGGRAATGLATIDHAERMQSLDNVFSVQELRDWCAHAVEEIGGEVRWLTELKIDGLAINLRYEHGELVTAATRGDGRTGEDITTNALRIEGIPRRLEGEGHPALVEVRGEVFMPTAAFARLNDLQVELRERAVAESRTRWESRLATSRPFDEEREQLAATRRFPTFANPRNTAAGGLRQQLEKKEGLEREAGEARLGALRLTVHGLGAWPDPPVGSQSEIYDLLASWGLPTSRYKDVVTSIDEVVAYVEHHGEHRHDVEHEIDGIVVKVDHFAQQRRLGSTSRAPRWAIAFKYPPEEVTTRLIDIQVQVGRTGRVTPFGVMEPVQVAGSTVEKATLHNQFEVERKGVLIGDMVVLRKAGDVIPEILGPVDALRDGSETPFVMPERCPSCGTEIRPEKEGDKDWRCPNTRDCPAQVTGRVEHAASRGGFDIETLGEESAIALTDPEGRREEALAALRAGHAIYLPLRREEEFDSPVFVTVRGGKETQGNDGVPMLRITEETAGMLPAPQQPVVTTGANLFDLTPEQLEEVAVWQPLRRNGEPTGDWQLVPAFWSRPQWRYYKSRGEWTLTKPAAPGANTQKLMDELAKAKEQPLWRVLVALSIRHVGPAAARSLATAYGTMDAIRAADLEALTETDGVGGIIAESLREWFAVDWHGEIVDAWAASGVRMADDVEEGFVKTLEGLTVVVTGGLEGYSRDGAKEAIISRGGKASGSVSKKTDFVVVGENAGSKETKARDLGLRILDEAGFTILLEQGPAGLPEPEQAESGDADGAEAEQA</sequence>
<dbReference type="Pfam" id="PF03119">
    <property type="entry name" value="DNA_ligase_ZBD"/>
    <property type="match status" value="1"/>
</dbReference>
<dbReference type="Gene3D" id="2.40.50.140">
    <property type="entry name" value="Nucleic acid-binding proteins"/>
    <property type="match status" value="1"/>
</dbReference>
<dbReference type="Pfam" id="PF01653">
    <property type="entry name" value="DNA_ligase_aden"/>
    <property type="match status" value="2"/>
</dbReference>
<dbReference type="GO" id="GO:0016874">
    <property type="term" value="F:ligase activity"/>
    <property type="evidence" value="ECO:0007669"/>
    <property type="project" value="UniProtKB-KW"/>
</dbReference>
<name>A0ABW4Q161_9MICO</name>
<keyword evidence="5 10" id="KW-0862">Zinc</keyword>
<dbReference type="PANTHER" id="PTHR23389:SF9">
    <property type="entry name" value="DNA LIGASE"/>
    <property type="match status" value="1"/>
</dbReference>
<feature type="binding site" evidence="10">
    <location>
        <position position="381"/>
    </location>
    <ligand>
        <name>NAD(+)</name>
        <dbReference type="ChEBI" id="CHEBI:57540"/>
    </ligand>
</feature>
<dbReference type="PROSITE" id="PS01056">
    <property type="entry name" value="DNA_LIGASE_N2"/>
    <property type="match status" value="1"/>
</dbReference>
<evidence type="ECO:0000256" key="11">
    <source>
        <dbReference type="SAM" id="MobiDB-lite"/>
    </source>
</evidence>
<evidence type="ECO:0000256" key="3">
    <source>
        <dbReference type="ARBA" id="ARBA00022723"/>
    </source>
</evidence>
<dbReference type="Gene3D" id="6.20.10.30">
    <property type="match status" value="1"/>
</dbReference>
<keyword evidence="6 10" id="KW-0460">Magnesium</keyword>
<feature type="binding site" evidence="10">
    <location>
        <position position="139"/>
    </location>
    <ligand>
        <name>NAD(+)</name>
        <dbReference type="ChEBI" id="CHEBI:57540"/>
    </ligand>
</feature>
<evidence type="ECO:0000256" key="6">
    <source>
        <dbReference type="ARBA" id="ARBA00022842"/>
    </source>
</evidence>
<dbReference type="InterPro" id="IPR018239">
    <property type="entry name" value="DNA_ligase_AS"/>
</dbReference>
<feature type="binding site" evidence="10">
    <location>
        <position position="162"/>
    </location>
    <ligand>
        <name>NAD(+)</name>
        <dbReference type="ChEBI" id="CHEBI:57540"/>
    </ligand>
</feature>
<evidence type="ECO:0000256" key="10">
    <source>
        <dbReference type="HAMAP-Rule" id="MF_01588"/>
    </source>
</evidence>
<dbReference type="PANTHER" id="PTHR23389">
    <property type="entry name" value="CHROMOSOME TRANSMISSION FIDELITY FACTOR 18"/>
    <property type="match status" value="1"/>
</dbReference>